<reference evidence="1 2" key="1">
    <citation type="submission" date="2016-11" db="EMBL/GenBank/DDBJ databases">
        <authorList>
            <person name="Jaros S."/>
            <person name="Januszkiewicz K."/>
            <person name="Wedrychowicz H."/>
        </authorList>
    </citation>
    <scope>NUCLEOTIDE SEQUENCE [LARGE SCALE GENOMIC DNA]</scope>
    <source>
        <strain evidence="1 2">DSM 25660</strain>
    </source>
</reference>
<proteinExistence type="predicted"/>
<keyword evidence="2" id="KW-1185">Reference proteome</keyword>
<evidence type="ECO:0000313" key="2">
    <source>
        <dbReference type="Proteomes" id="UP000184147"/>
    </source>
</evidence>
<accession>A0A1M4WXI8</accession>
<dbReference type="PANTHER" id="PTHR32305">
    <property type="match status" value="1"/>
</dbReference>
<gene>
    <name evidence="1" type="ORF">SAMN05444377_101456</name>
</gene>
<dbReference type="InterPro" id="IPR022385">
    <property type="entry name" value="Rhs_assc_core"/>
</dbReference>
<dbReference type="AlphaFoldDB" id="A0A1M4WXI8"/>
<dbReference type="Gene3D" id="2.180.10.10">
    <property type="entry name" value="RHS repeat-associated core"/>
    <property type="match status" value="1"/>
</dbReference>
<dbReference type="OrthoDB" id="1337752at2"/>
<dbReference type="NCBIfam" id="TIGR03696">
    <property type="entry name" value="Rhs_assc_core"/>
    <property type="match status" value="1"/>
</dbReference>
<dbReference type="EMBL" id="FQVQ01000001">
    <property type="protein sequence ID" value="SHE85910.1"/>
    <property type="molecule type" value="Genomic_DNA"/>
</dbReference>
<sequence length="105" mass="12137">MAEQRGQHYYNSLYKFNGKELDEETGLYYYGARYFDPRTSIWLSVDPEFARYPNASPYNYCLQNPINAIDPDGRAVAKPPLKGTKEFNDFVNDVVKKNSSPVKLE</sequence>
<dbReference type="RefSeq" id="WP_073361113.1">
    <property type="nucleotide sequence ID" value="NZ_FQVQ01000001.1"/>
</dbReference>
<dbReference type="Proteomes" id="UP000184147">
    <property type="component" value="Unassembled WGS sequence"/>
</dbReference>
<dbReference type="PANTHER" id="PTHR32305:SF15">
    <property type="entry name" value="PROTEIN RHSA-RELATED"/>
    <property type="match status" value="1"/>
</dbReference>
<dbReference type="STRING" id="1124188.SAMN05444377_101456"/>
<name>A0A1M4WXI8_9FLAO</name>
<evidence type="ECO:0000313" key="1">
    <source>
        <dbReference type="EMBL" id="SHE85910.1"/>
    </source>
</evidence>
<protein>
    <submittedName>
        <fullName evidence="1">RHS repeat-associated core domain-containing protein</fullName>
    </submittedName>
</protein>
<dbReference type="InterPro" id="IPR050708">
    <property type="entry name" value="T6SS_VgrG/RHS"/>
</dbReference>
<organism evidence="1 2">
    <name type="scientific">Flavobacterium fontis</name>
    <dbReference type="NCBI Taxonomy" id="1124188"/>
    <lineage>
        <taxon>Bacteria</taxon>
        <taxon>Pseudomonadati</taxon>
        <taxon>Bacteroidota</taxon>
        <taxon>Flavobacteriia</taxon>
        <taxon>Flavobacteriales</taxon>
        <taxon>Flavobacteriaceae</taxon>
        <taxon>Flavobacterium</taxon>
    </lineage>
</organism>